<sequence>MNNSHSSSHFHPRSQQAVYRRRLRINSRSPYDHSSSRQHVDGPYDQEMITLLNYQPISSNEINMSNLSDRVSVDSFLRTDAADNLQGHSSPNWGNPPYYSQSTRERNVLETFRVLLPLAFTELYGMDDVLKEDVILEYFKTRTHHVVAPKDVVNKLMKIDEEICVICHAEFKHEETIGTLGCGHEYRTSCIKQW</sequence>
<dbReference type="Proteomes" id="UP000823775">
    <property type="component" value="Unassembled WGS sequence"/>
</dbReference>
<dbReference type="PANTHER" id="PTHR22937">
    <property type="entry name" value="E3 UBIQUITIN-PROTEIN LIGASE RNF165"/>
    <property type="match status" value="1"/>
</dbReference>
<dbReference type="EC" id="2.3.2.27" evidence="2"/>
<reference evidence="8 9" key="1">
    <citation type="journal article" date="2021" name="BMC Genomics">
        <title>Datura genome reveals duplications of psychoactive alkaloid biosynthetic genes and high mutation rate following tissue culture.</title>
        <authorList>
            <person name="Rajewski A."/>
            <person name="Carter-House D."/>
            <person name="Stajich J."/>
            <person name="Litt A."/>
        </authorList>
    </citation>
    <scope>NUCLEOTIDE SEQUENCE [LARGE SCALE GENOMIC DNA]</scope>
    <source>
        <strain evidence="8">AR-01</strain>
    </source>
</reference>
<keyword evidence="9" id="KW-1185">Reference proteome</keyword>
<evidence type="ECO:0000256" key="2">
    <source>
        <dbReference type="ARBA" id="ARBA00012483"/>
    </source>
</evidence>
<evidence type="ECO:0000313" key="9">
    <source>
        <dbReference type="Proteomes" id="UP000823775"/>
    </source>
</evidence>
<dbReference type="PANTHER" id="PTHR22937:SF175">
    <property type="entry name" value="RING-TYPE E3 UBIQUITIN TRANSFERASE"/>
    <property type="match status" value="1"/>
</dbReference>
<evidence type="ECO:0000256" key="6">
    <source>
        <dbReference type="ARBA" id="ARBA00022786"/>
    </source>
</evidence>
<dbReference type="Gene3D" id="3.30.40.10">
    <property type="entry name" value="Zinc/RING finger domain, C3HC4 (zinc finger)"/>
    <property type="match status" value="1"/>
</dbReference>
<dbReference type="InterPro" id="IPR045191">
    <property type="entry name" value="MBR1/2-like"/>
</dbReference>
<keyword evidence="4" id="KW-0479">Metal-binding</keyword>
<evidence type="ECO:0000313" key="8">
    <source>
        <dbReference type="EMBL" id="MCD7448593.1"/>
    </source>
</evidence>
<protein>
    <recommendedName>
        <fullName evidence="2">RING-type E3 ubiquitin transferase</fullName>
        <ecNumber evidence="2">2.3.2.27</ecNumber>
    </recommendedName>
</protein>
<proteinExistence type="predicted"/>
<evidence type="ECO:0000256" key="1">
    <source>
        <dbReference type="ARBA" id="ARBA00000900"/>
    </source>
</evidence>
<evidence type="ECO:0000256" key="4">
    <source>
        <dbReference type="ARBA" id="ARBA00022723"/>
    </source>
</evidence>
<keyword evidence="5" id="KW-0863">Zinc-finger</keyword>
<comment type="catalytic activity">
    <reaction evidence="1">
        <text>S-ubiquitinyl-[E2 ubiquitin-conjugating enzyme]-L-cysteine + [acceptor protein]-L-lysine = [E2 ubiquitin-conjugating enzyme]-L-cysteine + N(6)-ubiquitinyl-[acceptor protein]-L-lysine.</text>
        <dbReference type="EC" id="2.3.2.27"/>
    </reaction>
</comment>
<dbReference type="EMBL" id="JACEIK010000068">
    <property type="protein sequence ID" value="MCD7448593.1"/>
    <property type="molecule type" value="Genomic_DNA"/>
</dbReference>
<comment type="caution">
    <text evidence="8">The sequence shown here is derived from an EMBL/GenBank/DDBJ whole genome shotgun (WGS) entry which is preliminary data.</text>
</comment>
<dbReference type="SUPFAM" id="SSF57850">
    <property type="entry name" value="RING/U-box"/>
    <property type="match status" value="1"/>
</dbReference>
<keyword evidence="3" id="KW-0808">Transferase</keyword>
<evidence type="ECO:0000256" key="7">
    <source>
        <dbReference type="ARBA" id="ARBA00022833"/>
    </source>
</evidence>
<dbReference type="InterPro" id="IPR013083">
    <property type="entry name" value="Znf_RING/FYVE/PHD"/>
</dbReference>
<name>A0ABS8RP52_DATST</name>
<gene>
    <name evidence="8" type="ORF">HAX54_044540</name>
</gene>
<keyword evidence="6" id="KW-0833">Ubl conjugation pathway</keyword>
<accession>A0ABS8RP52</accession>
<organism evidence="8 9">
    <name type="scientific">Datura stramonium</name>
    <name type="common">Jimsonweed</name>
    <name type="synonym">Common thornapple</name>
    <dbReference type="NCBI Taxonomy" id="4076"/>
    <lineage>
        <taxon>Eukaryota</taxon>
        <taxon>Viridiplantae</taxon>
        <taxon>Streptophyta</taxon>
        <taxon>Embryophyta</taxon>
        <taxon>Tracheophyta</taxon>
        <taxon>Spermatophyta</taxon>
        <taxon>Magnoliopsida</taxon>
        <taxon>eudicotyledons</taxon>
        <taxon>Gunneridae</taxon>
        <taxon>Pentapetalae</taxon>
        <taxon>asterids</taxon>
        <taxon>lamiids</taxon>
        <taxon>Solanales</taxon>
        <taxon>Solanaceae</taxon>
        <taxon>Solanoideae</taxon>
        <taxon>Datureae</taxon>
        <taxon>Datura</taxon>
    </lineage>
</organism>
<keyword evidence="7" id="KW-0862">Zinc</keyword>
<evidence type="ECO:0000256" key="3">
    <source>
        <dbReference type="ARBA" id="ARBA00022679"/>
    </source>
</evidence>
<evidence type="ECO:0000256" key="5">
    <source>
        <dbReference type="ARBA" id="ARBA00022771"/>
    </source>
</evidence>